<dbReference type="SUPFAM" id="SSF56317">
    <property type="entry name" value="Carbon-nitrogen hydrolase"/>
    <property type="match status" value="1"/>
</dbReference>
<dbReference type="PANTHER" id="PTHR43674">
    <property type="entry name" value="NITRILASE C965.09-RELATED"/>
    <property type="match status" value="1"/>
</dbReference>
<accession>A0A0F9FUB0</accession>
<sequence length="212" mass="22775">MQDVKIAAAQFQPVHVDKEANLATIAEMTAEAAGAGAEIVCFQEQTVVAYSLWGPDTSRERAGDGEVVEPGRVTPAWGLPGVHPYEVAEAVPDGPSVQRLIQIAGDNKVIVTAGLPELRRDNAVYNTYVIVSGDGLIGKYSKCHCVPGVEFAYFKQGNALPVFDLGKVRVGVLICYDNHLPEAHRILAINGAHAILMPHVTAGRGWWHDLDA</sequence>
<gene>
    <name evidence="3" type="ORF">LCGC14_2200160</name>
</gene>
<organism evidence="3">
    <name type="scientific">marine sediment metagenome</name>
    <dbReference type="NCBI Taxonomy" id="412755"/>
    <lineage>
        <taxon>unclassified sequences</taxon>
        <taxon>metagenomes</taxon>
        <taxon>ecological metagenomes</taxon>
    </lineage>
</organism>
<feature type="domain" description="CN hydrolase" evidence="2">
    <location>
        <begin position="4"/>
        <end position="212"/>
    </location>
</feature>
<proteinExistence type="predicted"/>
<reference evidence="3" key="1">
    <citation type="journal article" date="2015" name="Nature">
        <title>Complex archaea that bridge the gap between prokaryotes and eukaryotes.</title>
        <authorList>
            <person name="Spang A."/>
            <person name="Saw J.H."/>
            <person name="Jorgensen S.L."/>
            <person name="Zaremba-Niedzwiedzka K."/>
            <person name="Martijn J."/>
            <person name="Lind A.E."/>
            <person name="van Eijk R."/>
            <person name="Schleper C."/>
            <person name="Guy L."/>
            <person name="Ettema T.J."/>
        </authorList>
    </citation>
    <scope>NUCLEOTIDE SEQUENCE</scope>
</reference>
<dbReference type="Gene3D" id="3.60.110.10">
    <property type="entry name" value="Carbon-nitrogen hydrolase"/>
    <property type="match status" value="1"/>
</dbReference>
<dbReference type="GO" id="GO:0016811">
    <property type="term" value="F:hydrolase activity, acting on carbon-nitrogen (but not peptide) bonds, in linear amides"/>
    <property type="evidence" value="ECO:0007669"/>
    <property type="project" value="TreeGrafter"/>
</dbReference>
<name>A0A0F9FUB0_9ZZZZ</name>
<dbReference type="InterPro" id="IPR036526">
    <property type="entry name" value="C-N_Hydrolase_sf"/>
</dbReference>
<dbReference type="PANTHER" id="PTHR43674:SF16">
    <property type="entry name" value="CARBON-NITROGEN FAMILY, PUTATIVE (AFU_ORTHOLOGUE AFUA_5G02350)-RELATED"/>
    <property type="match status" value="1"/>
</dbReference>
<dbReference type="AlphaFoldDB" id="A0A0F9FUB0"/>
<evidence type="ECO:0000259" key="2">
    <source>
        <dbReference type="PROSITE" id="PS50263"/>
    </source>
</evidence>
<comment type="caution">
    <text evidence="3">The sequence shown here is derived from an EMBL/GenBank/DDBJ whole genome shotgun (WGS) entry which is preliminary data.</text>
</comment>
<evidence type="ECO:0000256" key="1">
    <source>
        <dbReference type="ARBA" id="ARBA00022801"/>
    </source>
</evidence>
<evidence type="ECO:0000313" key="3">
    <source>
        <dbReference type="EMBL" id="KKL60955.1"/>
    </source>
</evidence>
<protein>
    <recommendedName>
        <fullName evidence="2">CN hydrolase domain-containing protein</fullName>
    </recommendedName>
</protein>
<dbReference type="PROSITE" id="PS50263">
    <property type="entry name" value="CN_HYDROLASE"/>
    <property type="match status" value="1"/>
</dbReference>
<dbReference type="Pfam" id="PF00795">
    <property type="entry name" value="CN_hydrolase"/>
    <property type="match status" value="1"/>
</dbReference>
<dbReference type="InterPro" id="IPR003010">
    <property type="entry name" value="C-N_Hydrolase"/>
</dbReference>
<dbReference type="EMBL" id="LAZR01028972">
    <property type="protein sequence ID" value="KKL60955.1"/>
    <property type="molecule type" value="Genomic_DNA"/>
</dbReference>
<feature type="non-terminal residue" evidence="3">
    <location>
        <position position="212"/>
    </location>
</feature>
<keyword evidence="1" id="KW-0378">Hydrolase</keyword>
<dbReference type="InterPro" id="IPR050345">
    <property type="entry name" value="Aliph_Amidase/BUP"/>
</dbReference>